<dbReference type="EMBL" id="KV453909">
    <property type="protein sequence ID" value="ODV82227.1"/>
    <property type="molecule type" value="Genomic_DNA"/>
</dbReference>
<dbReference type="InterPro" id="IPR029164">
    <property type="entry name" value="PIG-Y"/>
</dbReference>
<sequence>MHINEPLPLIERPRLFEDPLDDGEDKRPQTIFNSPHMEFYGYAIIAYTWMLFMVTCNTLFETWRYLLAPMARSTLPGIREKYLLLEKIFTTLDRYVLSLWCVYVVAWWWSFISWWGIKLFRHSKGSQED</sequence>
<keyword evidence="3" id="KW-1185">Reference proteome</keyword>
<gene>
    <name evidence="2" type="ORF">CANTADRAFT_44240</name>
</gene>
<keyword evidence="1" id="KW-0812">Transmembrane</keyword>
<evidence type="ECO:0000313" key="2">
    <source>
        <dbReference type="EMBL" id="ODV82227.1"/>
    </source>
</evidence>
<proteinExistence type="predicted"/>
<feature type="transmembrane region" description="Helical" evidence="1">
    <location>
        <begin position="95"/>
        <end position="117"/>
    </location>
</feature>
<dbReference type="OrthoDB" id="2157498at2759"/>
<dbReference type="PANTHER" id="PTHR39400:SF1">
    <property type="entry name" value="PIG-P DOMAIN-CONTAINING PROTEIN"/>
    <property type="match status" value="1"/>
</dbReference>
<dbReference type="GeneID" id="30983210"/>
<accession>A0A1E4SS36</accession>
<name>A0A1E4SS36_9ASCO</name>
<evidence type="ECO:0000256" key="1">
    <source>
        <dbReference type="SAM" id="Phobius"/>
    </source>
</evidence>
<evidence type="ECO:0000313" key="3">
    <source>
        <dbReference type="Proteomes" id="UP000094285"/>
    </source>
</evidence>
<keyword evidence="1" id="KW-0472">Membrane</keyword>
<dbReference type="Pfam" id="PF15159">
    <property type="entry name" value="PIG-Y"/>
    <property type="match status" value="1"/>
</dbReference>
<organism evidence="2 3">
    <name type="scientific">Suhomyces tanzawaensis NRRL Y-17324</name>
    <dbReference type="NCBI Taxonomy" id="984487"/>
    <lineage>
        <taxon>Eukaryota</taxon>
        <taxon>Fungi</taxon>
        <taxon>Dikarya</taxon>
        <taxon>Ascomycota</taxon>
        <taxon>Saccharomycotina</taxon>
        <taxon>Pichiomycetes</taxon>
        <taxon>Debaryomycetaceae</taxon>
        <taxon>Suhomyces</taxon>
    </lineage>
</organism>
<reference evidence="3" key="1">
    <citation type="submission" date="2016-05" db="EMBL/GenBank/DDBJ databases">
        <title>Comparative genomics of biotechnologically important yeasts.</title>
        <authorList>
            <consortium name="DOE Joint Genome Institute"/>
            <person name="Riley R."/>
            <person name="Haridas S."/>
            <person name="Wolfe K.H."/>
            <person name="Lopes M.R."/>
            <person name="Hittinger C.T."/>
            <person name="Goker M."/>
            <person name="Salamov A."/>
            <person name="Wisecaver J."/>
            <person name="Long T.M."/>
            <person name="Aerts A.L."/>
            <person name="Barry K."/>
            <person name="Choi C."/>
            <person name="Clum A."/>
            <person name="Coughlan A.Y."/>
            <person name="Deshpande S."/>
            <person name="Douglass A.P."/>
            <person name="Hanson S.J."/>
            <person name="Klenk H.-P."/>
            <person name="Labutti K."/>
            <person name="Lapidus A."/>
            <person name="Lindquist E."/>
            <person name="Lipzen A."/>
            <person name="Meier-Kolthoff J.P."/>
            <person name="Ohm R.A."/>
            <person name="Otillar R.P."/>
            <person name="Pangilinan J."/>
            <person name="Peng Y."/>
            <person name="Rokas A."/>
            <person name="Rosa C.A."/>
            <person name="Scheuner C."/>
            <person name="Sibirny A.A."/>
            <person name="Slot J.C."/>
            <person name="Stielow J.B."/>
            <person name="Sun H."/>
            <person name="Kurtzman C.P."/>
            <person name="Blackwell M."/>
            <person name="Grigoriev I.V."/>
            <person name="Jeffries T.W."/>
        </authorList>
    </citation>
    <scope>NUCLEOTIDE SEQUENCE [LARGE SCALE GENOMIC DNA]</scope>
    <source>
        <strain evidence="3">NRRL Y-17324</strain>
    </source>
</reference>
<dbReference type="RefSeq" id="XP_020067349.1">
    <property type="nucleotide sequence ID" value="XM_020209074.1"/>
</dbReference>
<keyword evidence="1" id="KW-1133">Transmembrane helix</keyword>
<dbReference type="PANTHER" id="PTHR39400">
    <property type="entry name" value="YALI0E29227P"/>
    <property type="match status" value="1"/>
</dbReference>
<protein>
    <submittedName>
        <fullName evidence="2">Uncharacterized protein</fullName>
    </submittedName>
</protein>
<dbReference type="STRING" id="984487.A0A1E4SS36"/>
<dbReference type="Proteomes" id="UP000094285">
    <property type="component" value="Unassembled WGS sequence"/>
</dbReference>
<feature type="transmembrane region" description="Helical" evidence="1">
    <location>
        <begin position="39"/>
        <end position="60"/>
    </location>
</feature>
<dbReference type="AlphaFoldDB" id="A0A1E4SS36"/>